<comment type="caution">
    <text evidence="2">The sequence shown here is derived from an EMBL/GenBank/DDBJ whole genome shotgun (WGS) entry which is preliminary data.</text>
</comment>
<feature type="compositionally biased region" description="Basic residues" evidence="1">
    <location>
        <begin position="196"/>
        <end position="207"/>
    </location>
</feature>
<gene>
    <name evidence="2" type="ORF">CYCCA115_LOCUS10770</name>
</gene>
<dbReference type="EMBL" id="CAKOGP040001714">
    <property type="protein sequence ID" value="CAJ1946652.1"/>
    <property type="molecule type" value="Genomic_DNA"/>
</dbReference>
<feature type="region of interest" description="Disordered" evidence="1">
    <location>
        <begin position="151"/>
        <end position="220"/>
    </location>
</feature>
<evidence type="ECO:0000313" key="3">
    <source>
        <dbReference type="Proteomes" id="UP001295423"/>
    </source>
</evidence>
<evidence type="ECO:0000256" key="1">
    <source>
        <dbReference type="SAM" id="MobiDB-lite"/>
    </source>
</evidence>
<dbReference type="Proteomes" id="UP001295423">
    <property type="component" value="Unassembled WGS sequence"/>
</dbReference>
<organism evidence="2 3">
    <name type="scientific">Cylindrotheca closterium</name>
    <dbReference type="NCBI Taxonomy" id="2856"/>
    <lineage>
        <taxon>Eukaryota</taxon>
        <taxon>Sar</taxon>
        <taxon>Stramenopiles</taxon>
        <taxon>Ochrophyta</taxon>
        <taxon>Bacillariophyta</taxon>
        <taxon>Bacillariophyceae</taxon>
        <taxon>Bacillariophycidae</taxon>
        <taxon>Bacillariales</taxon>
        <taxon>Bacillariaceae</taxon>
        <taxon>Cylindrotheca</taxon>
    </lineage>
</organism>
<reference evidence="2" key="1">
    <citation type="submission" date="2023-08" db="EMBL/GenBank/DDBJ databases">
        <authorList>
            <person name="Audoor S."/>
            <person name="Bilcke G."/>
        </authorList>
    </citation>
    <scope>NUCLEOTIDE SEQUENCE</scope>
</reference>
<feature type="compositionally biased region" description="Basic and acidic residues" evidence="1">
    <location>
        <begin position="165"/>
        <end position="195"/>
    </location>
</feature>
<sequence length="220" mass="25591">MEIYLSYSEPNLETAVRLKEDIESYTSLSVSLESEDWEEVEDCEFEAQIHQADVLLNLTAETSNITAWLIDEEKRLYRTKEPPMEVSLPQTVDISYSSYEDGFAVLLGLISRHMDRRFGPLQMQHESEEEYESSVELESTRESMRCLASTAKVDSVRPLGSDSQRNAKHEMCPREIFSKSKMESERTLDRDEALKARRKQRSSRKNRLREARSHRTVPAY</sequence>
<name>A0AAD2PTY6_9STRA</name>
<keyword evidence="3" id="KW-1185">Reference proteome</keyword>
<dbReference type="AlphaFoldDB" id="A0AAD2PTY6"/>
<accession>A0AAD2PTY6</accession>
<evidence type="ECO:0000313" key="2">
    <source>
        <dbReference type="EMBL" id="CAJ1946652.1"/>
    </source>
</evidence>
<proteinExistence type="predicted"/>
<protein>
    <submittedName>
        <fullName evidence="2">Uncharacterized protein</fullName>
    </submittedName>
</protein>